<organism evidence="1">
    <name type="scientific">marine sediment metagenome</name>
    <dbReference type="NCBI Taxonomy" id="412755"/>
    <lineage>
        <taxon>unclassified sequences</taxon>
        <taxon>metagenomes</taxon>
        <taxon>ecological metagenomes</taxon>
    </lineage>
</organism>
<gene>
    <name evidence="1" type="ORF">LCGC14_0834630</name>
</gene>
<comment type="caution">
    <text evidence="1">The sequence shown here is derived from an EMBL/GenBank/DDBJ whole genome shotgun (WGS) entry which is preliminary data.</text>
</comment>
<protein>
    <submittedName>
        <fullName evidence="1">Uncharacterized protein</fullName>
    </submittedName>
</protein>
<sequence length="74" mass="7707">MVKVIGSGSGGGGADFAVEESHFAEEVARFEGGQVDLSAVSLLKDLDSARLDHVHAIANLALSNNDLPGFVYFS</sequence>
<proteinExistence type="predicted"/>
<dbReference type="EMBL" id="LAZR01002412">
    <property type="protein sequence ID" value="KKN30360.1"/>
    <property type="molecule type" value="Genomic_DNA"/>
</dbReference>
<accession>A0A0F9PEZ0</accession>
<reference evidence="1" key="1">
    <citation type="journal article" date="2015" name="Nature">
        <title>Complex archaea that bridge the gap between prokaryotes and eukaryotes.</title>
        <authorList>
            <person name="Spang A."/>
            <person name="Saw J.H."/>
            <person name="Jorgensen S.L."/>
            <person name="Zaremba-Niedzwiedzka K."/>
            <person name="Martijn J."/>
            <person name="Lind A.E."/>
            <person name="van Eijk R."/>
            <person name="Schleper C."/>
            <person name="Guy L."/>
            <person name="Ettema T.J."/>
        </authorList>
    </citation>
    <scope>NUCLEOTIDE SEQUENCE</scope>
</reference>
<evidence type="ECO:0000313" key="1">
    <source>
        <dbReference type="EMBL" id="KKN30360.1"/>
    </source>
</evidence>
<name>A0A0F9PEZ0_9ZZZZ</name>
<dbReference type="AlphaFoldDB" id="A0A0F9PEZ0"/>